<dbReference type="Proteomes" id="UP000714275">
    <property type="component" value="Unassembled WGS sequence"/>
</dbReference>
<dbReference type="InterPro" id="IPR000651">
    <property type="entry name" value="Ras-like_Gua-exchang_fac_N"/>
</dbReference>
<feature type="compositionally biased region" description="Polar residues" evidence="5">
    <location>
        <begin position="10"/>
        <end position="26"/>
    </location>
</feature>
<dbReference type="InterPro" id="IPR023578">
    <property type="entry name" value="Ras_GEF_dom_sf"/>
</dbReference>
<dbReference type="SUPFAM" id="SSF50044">
    <property type="entry name" value="SH3-domain"/>
    <property type="match status" value="1"/>
</dbReference>
<dbReference type="InterPro" id="IPR001895">
    <property type="entry name" value="RASGEF_cat_dom"/>
</dbReference>
<sequence>MSSSSDSRSNNFFPNTSLNNPSQPKLTTVSTPPTSEAPSSSPAKSSSPILLHLNTTTNDLPPQLGVDEEGSCMVMEMISHRPRKRSIQYALSHSGNHDEDYDLPTKRFRTLQTSVLHEDEIELSKKQLTDVDLQIGSIRNLLQDGGVTVIGDKGAKTYIIVDQQEKINPNTQRKSNPAGHESSATNGDAKPMDAVMSDAHADYEDHLEPKESGSEAIIERRIEKIIADLQNQKAVDEKVVEVKKAVISLDLYLAYLQAAFHACYYRAVVTDHLEELQLSLRHFSRELSKSVEQYIKQEDEGRFRCKTCQKLFKATSFIKKHVANKPPELVKQLDEQPFTHPPPITWNSQPPPPKCLVFKDTQWYPSWTLTDRIYILLILLRSLCHPMETMVTGIISGINTGLQVYFLLLHLSEGMKRPPLAGSVIVLAAMPPIWSSYVDLEFCLFLRDQLFLRREWSWFLYMLEEIIYATEKNALFGCVVASVSIAWPNFGPVSNLIRIAEGAWPAERSYITRSCSGRQEHAVIISCPGISWFPLAIMSVGPQKRCLQFIFALIDVARDTSNLKRSNDTSTPNLMSLNMSVTWMRSGSTASTSSSISVDSPGPSSSSASSSSRNLPDSEKSSRPLHYPLASLSDETVHVSPSPEFILALHDFHPQHQNATCLSFRAGQVIHVLNRDSSGWWDGEINGQRGWFPSNYVSADERVISLAEEVLPQSPPSTACIISCVRFILSSTECLPREAPLLKHFPTLAQERKQILSVLASLVSQAKKASDETQDEDLREGEIEGMLKLGGQCGIDLPERRQQVTSAEAIVNAPILQGQASPAVPEDRVPVSLDLVTPSQRYYLGQRRINISSTSVLLASIKPTYHPSAAFCHSRRFRLQSRRNRRQYPPFLSGPSTSSEVMEALKFTHDQYLSTIAAFIGHAHSHSRSSHASSMGQMYDLVREVVEMVCKLLTIVEAVMRHPEIPLHKIGNLKSTKERLYTVTSSLAESMQLLTVPLPPNLTEESDKASLIRSTTAACKAGADYVSAVKICLNRASGERQFIIQIPTTSDSDPAPFTPSKFTFSRRTGQAPNLSLSTHQNLYHNDIDEDDLTVQALTPASPTPNATSVRDRSSDTTNVTATSDSSDRSHDTRPTTPEGSLLSMSDPDLMKPMEPVSSPSPAVDDGHADKQQDRQTMDTFEERLMNDELHVTLQILHSQQVFFLTFRLFSTPLALVEALINRYNIMPPSNLSEDAMLIWQQYKGIPIRLHVSNFVKTWLEMYWRPGVDDIALWHLSTFTKDALLHYFPAPSQRILDLISKRQDSNTSLVSPKSECVHDPGMSINPPSYTLSEVPRPTMTKALLATLRGKNFDTVAITYFDALELARQLTIMECDLYCTIQPEEVLETGQKGTKPPVNVRAVSSLSTVITGWVAENILNEHNIKKQTLLMQFFIKVADHSRSILAALDSSTISRLHQTWLGVPHKSKMQLEFLRRLADHGRNYHQYRSRLRNIAPPAVPFLGLYLTDVTFCREGTGNFLSDLGFVDARQRGHGLTVELSGCHVVSN</sequence>
<protein>
    <recommendedName>
        <fullName evidence="11">Ras GEF</fullName>
    </recommendedName>
</protein>
<feature type="region of interest" description="Disordered" evidence="5">
    <location>
        <begin position="591"/>
        <end position="623"/>
    </location>
</feature>
<dbReference type="PANTHER" id="PTHR23113">
    <property type="entry name" value="GUANINE NUCLEOTIDE EXCHANGE FACTOR"/>
    <property type="match status" value="1"/>
</dbReference>
<evidence type="ECO:0000313" key="10">
    <source>
        <dbReference type="Proteomes" id="UP000714275"/>
    </source>
</evidence>
<feature type="region of interest" description="Disordered" evidence="5">
    <location>
        <begin position="164"/>
        <end position="192"/>
    </location>
</feature>
<dbReference type="Pfam" id="PF00618">
    <property type="entry name" value="RasGEF_N"/>
    <property type="match status" value="1"/>
</dbReference>
<dbReference type="GO" id="GO:0005085">
    <property type="term" value="F:guanyl-nucleotide exchange factor activity"/>
    <property type="evidence" value="ECO:0007669"/>
    <property type="project" value="UniProtKB-KW"/>
</dbReference>
<feature type="compositionally biased region" description="Polar residues" evidence="5">
    <location>
        <begin position="166"/>
        <end position="175"/>
    </location>
</feature>
<feature type="region of interest" description="Disordered" evidence="5">
    <location>
        <begin position="1045"/>
        <end position="1072"/>
    </location>
</feature>
<evidence type="ECO:0000259" key="8">
    <source>
        <dbReference type="PROSITE" id="PS50212"/>
    </source>
</evidence>
<feature type="compositionally biased region" description="Low complexity" evidence="5">
    <location>
        <begin position="591"/>
        <end position="612"/>
    </location>
</feature>
<evidence type="ECO:0000256" key="2">
    <source>
        <dbReference type="ARBA" id="ARBA00022658"/>
    </source>
</evidence>
<feature type="compositionally biased region" description="Low complexity" evidence="5">
    <location>
        <begin position="27"/>
        <end position="48"/>
    </location>
</feature>
<dbReference type="SMART" id="SM00147">
    <property type="entry name" value="RasGEF"/>
    <property type="match status" value="1"/>
</dbReference>
<keyword evidence="1 4" id="KW-0728">SH3 domain</keyword>
<dbReference type="OrthoDB" id="28357at2759"/>
<dbReference type="CDD" id="cd11883">
    <property type="entry name" value="SH3_Sdc25"/>
    <property type="match status" value="1"/>
</dbReference>
<evidence type="ECO:0000313" key="9">
    <source>
        <dbReference type="EMBL" id="KAG1778783.1"/>
    </source>
</evidence>
<dbReference type="PANTHER" id="PTHR23113:SF354">
    <property type="entry name" value="BUD SITE SELECTION PROTEIN 5"/>
    <property type="match status" value="1"/>
</dbReference>
<evidence type="ECO:0000259" key="6">
    <source>
        <dbReference type="PROSITE" id="PS50002"/>
    </source>
</evidence>
<accession>A0A9P6ZYK3</accession>
<dbReference type="InterPro" id="IPR036028">
    <property type="entry name" value="SH3-like_dom_sf"/>
</dbReference>
<dbReference type="PROSITE" id="PS50009">
    <property type="entry name" value="RASGEF_CAT"/>
    <property type="match status" value="1"/>
</dbReference>
<feature type="compositionally biased region" description="Polar residues" evidence="5">
    <location>
        <begin position="1060"/>
        <end position="1072"/>
    </location>
</feature>
<dbReference type="SMART" id="SM00326">
    <property type="entry name" value="SH3"/>
    <property type="match status" value="1"/>
</dbReference>
<dbReference type="GO" id="GO:0005886">
    <property type="term" value="C:plasma membrane"/>
    <property type="evidence" value="ECO:0007669"/>
    <property type="project" value="TreeGrafter"/>
</dbReference>
<dbReference type="InterPro" id="IPR036964">
    <property type="entry name" value="RASGEF_cat_dom_sf"/>
</dbReference>
<feature type="region of interest" description="Disordered" evidence="5">
    <location>
        <begin position="1"/>
        <end position="48"/>
    </location>
</feature>
<dbReference type="SUPFAM" id="SSF48366">
    <property type="entry name" value="Ras GEF"/>
    <property type="match status" value="1"/>
</dbReference>
<dbReference type="Pfam" id="PF07653">
    <property type="entry name" value="SH3_2"/>
    <property type="match status" value="1"/>
</dbReference>
<keyword evidence="2 3" id="KW-0344">Guanine-nucleotide releasing factor</keyword>
<dbReference type="InterPro" id="IPR008937">
    <property type="entry name" value="Ras-like_GEF"/>
</dbReference>
<keyword evidence="10" id="KW-1185">Reference proteome</keyword>
<gene>
    <name evidence="9" type="ORF">EV702DRAFT_1044226</name>
</gene>
<feature type="domain" description="Ras-GEF" evidence="7">
    <location>
        <begin position="1360"/>
        <end position="1545"/>
    </location>
</feature>
<dbReference type="Gene3D" id="2.30.30.40">
    <property type="entry name" value="SH3 Domains"/>
    <property type="match status" value="1"/>
</dbReference>
<dbReference type="EMBL" id="JABBWD010000014">
    <property type="protein sequence ID" value="KAG1778783.1"/>
    <property type="molecule type" value="Genomic_DNA"/>
</dbReference>
<evidence type="ECO:0000256" key="1">
    <source>
        <dbReference type="ARBA" id="ARBA00022443"/>
    </source>
</evidence>
<evidence type="ECO:0008006" key="11">
    <source>
        <dbReference type="Google" id="ProtNLM"/>
    </source>
</evidence>
<dbReference type="PROSITE" id="PS50002">
    <property type="entry name" value="SH3"/>
    <property type="match status" value="1"/>
</dbReference>
<dbReference type="PROSITE" id="PS50212">
    <property type="entry name" value="RASGEF_NTER"/>
    <property type="match status" value="1"/>
</dbReference>
<feature type="domain" description="N-terminal Ras-GEF" evidence="8">
    <location>
        <begin position="1172"/>
        <end position="1302"/>
    </location>
</feature>
<evidence type="ECO:0000259" key="7">
    <source>
        <dbReference type="PROSITE" id="PS50009"/>
    </source>
</evidence>
<dbReference type="Pfam" id="PF00617">
    <property type="entry name" value="RasGEF"/>
    <property type="match status" value="1"/>
</dbReference>
<dbReference type="Gene3D" id="1.10.840.10">
    <property type="entry name" value="Ras guanine-nucleotide exchange factors catalytic domain"/>
    <property type="match status" value="1"/>
</dbReference>
<evidence type="ECO:0000256" key="4">
    <source>
        <dbReference type="PROSITE-ProRule" id="PRU00192"/>
    </source>
</evidence>
<dbReference type="CDD" id="cd06224">
    <property type="entry name" value="REM"/>
    <property type="match status" value="1"/>
</dbReference>
<feature type="compositionally biased region" description="Polar residues" evidence="5">
    <location>
        <begin position="1097"/>
        <end position="1108"/>
    </location>
</feature>
<dbReference type="GO" id="GO:0007265">
    <property type="term" value="P:Ras protein signal transduction"/>
    <property type="evidence" value="ECO:0007669"/>
    <property type="project" value="TreeGrafter"/>
</dbReference>
<name>A0A9P6ZYK3_9AGAM</name>
<organism evidence="9 10">
    <name type="scientific">Suillus placidus</name>
    <dbReference type="NCBI Taxonomy" id="48579"/>
    <lineage>
        <taxon>Eukaryota</taxon>
        <taxon>Fungi</taxon>
        <taxon>Dikarya</taxon>
        <taxon>Basidiomycota</taxon>
        <taxon>Agaricomycotina</taxon>
        <taxon>Agaricomycetes</taxon>
        <taxon>Agaricomycetidae</taxon>
        <taxon>Boletales</taxon>
        <taxon>Suillineae</taxon>
        <taxon>Suillaceae</taxon>
        <taxon>Suillus</taxon>
    </lineage>
</organism>
<evidence type="ECO:0000256" key="3">
    <source>
        <dbReference type="PROSITE-ProRule" id="PRU00168"/>
    </source>
</evidence>
<dbReference type="Gene3D" id="1.20.870.10">
    <property type="entry name" value="Son of sevenless (SoS) protein Chain: S domain 1"/>
    <property type="match status" value="1"/>
</dbReference>
<dbReference type="InterPro" id="IPR001452">
    <property type="entry name" value="SH3_domain"/>
</dbReference>
<dbReference type="PRINTS" id="PR00452">
    <property type="entry name" value="SH3DOMAIN"/>
</dbReference>
<reference evidence="9" key="1">
    <citation type="journal article" date="2020" name="New Phytol.">
        <title>Comparative genomics reveals dynamic genome evolution in host specialist ectomycorrhizal fungi.</title>
        <authorList>
            <person name="Lofgren L.A."/>
            <person name="Nguyen N.H."/>
            <person name="Vilgalys R."/>
            <person name="Ruytinx J."/>
            <person name="Liao H.L."/>
            <person name="Branco S."/>
            <person name="Kuo A."/>
            <person name="LaButti K."/>
            <person name="Lipzen A."/>
            <person name="Andreopoulos W."/>
            <person name="Pangilinan J."/>
            <person name="Riley R."/>
            <person name="Hundley H."/>
            <person name="Na H."/>
            <person name="Barry K."/>
            <person name="Grigoriev I.V."/>
            <person name="Stajich J.E."/>
            <person name="Kennedy P.G."/>
        </authorList>
    </citation>
    <scope>NUCLEOTIDE SEQUENCE</scope>
    <source>
        <strain evidence="9">DOB743</strain>
    </source>
</reference>
<proteinExistence type="predicted"/>
<feature type="region of interest" description="Disordered" evidence="5">
    <location>
        <begin position="1097"/>
        <end position="1172"/>
    </location>
</feature>
<comment type="caution">
    <text evidence="9">The sequence shown here is derived from an EMBL/GenBank/DDBJ whole genome shotgun (WGS) entry which is preliminary data.</text>
</comment>
<evidence type="ECO:0000256" key="5">
    <source>
        <dbReference type="SAM" id="MobiDB-lite"/>
    </source>
</evidence>
<feature type="domain" description="SH3" evidence="6">
    <location>
        <begin position="641"/>
        <end position="702"/>
    </location>
</feature>